<evidence type="ECO:0000256" key="7">
    <source>
        <dbReference type="ARBA" id="ARBA00023123"/>
    </source>
</evidence>
<dbReference type="FunFam" id="1.20.5.190:FF:000018">
    <property type="entry name" value="Myosin XI D"/>
    <property type="match status" value="1"/>
</dbReference>
<evidence type="ECO:0000256" key="11">
    <source>
        <dbReference type="SAM" id="Coils"/>
    </source>
</evidence>
<evidence type="ECO:0000256" key="3">
    <source>
        <dbReference type="ARBA" id="ARBA00022741"/>
    </source>
</evidence>
<evidence type="ECO:0000256" key="9">
    <source>
        <dbReference type="ARBA" id="ARBA00023203"/>
    </source>
</evidence>
<keyword evidence="5" id="KW-0112">Calmodulin-binding</keyword>
<evidence type="ECO:0000256" key="5">
    <source>
        <dbReference type="ARBA" id="ARBA00022860"/>
    </source>
</evidence>
<dbReference type="FunFam" id="1.10.10.820:FF:000001">
    <property type="entry name" value="Myosin heavy chain"/>
    <property type="match status" value="1"/>
</dbReference>
<feature type="region of interest" description="Actin-binding" evidence="10">
    <location>
        <begin position="637"/>
        <end position="659"/>
    </location>
</feature>
<dbReference type="Pfam" id="PF02736">
    <property type="entry name" value="Myosin_N"/>
    <property type="match status" value="1"/>
</dbReference>
<keyword evidence="4 10" id="KW-0067">ATP-binding</keyword>
<dbReference type="GO" id="GO:0016459">
    <property type="term" value="C:myosin complex"/>
    <property type="evidence" value="ECO:0007669"/>
    <property type="project" value="UniProtKB-KW"/>
</dbReference>
<feature type="coiled-coil region" evidence="11">
    <location>
        <begin position="901"/>
        <end position="1016"/>
    </location>
</feature>
<dbReference type="EMBL" id="JAAMPC010000015">
    <property type="protein sequence ID" value="KAG2255077.1"/>
    <property type="molecule type" value="Genomic_DNA"/>
</dbReference>
<evidence type="ECO:0000256" key="10">
    <source>
        <dbReference type="PROSITE-ProRule" id="PRU00782"/>
    </source>
</evidence>
<keyword evidence="9 10" id="KW-0009">Actin-binding</keyword>
<feature type="region of interest" description="Disordered" evidence="12">
    <location>
        <begin position="1107"/>
        <end position="1126"/>
    </location>
</feature>
<dbReference type="GO" id="GO:0005737">
    <property type="term" value="C:cytoplasm"/>
    <property type="evidence" value="ECO:0007669"/>
    <property type="project" value="TreeGrafter"/>
</dbReference>
<dbReference type="Gene3D" id="1.20.58.530">
    <property type="match status" value="1"/>
</dbReference>
<feature type="compositionally biased region" description="Polar residues" evidence="12">
    <location>
        <begin position="1516"/>
        <end position="1527"/>
    </location>
</feature>
<feature type="region of interest" description="Disordered" evidence="12">
    <location>
        <begin position="1212"/>
        <end position="1252"/>
    </location>
</feature>
<dbReference type="GO" id="GO:0016020">
    <property type="term" value="C:membrane"/>
    <property type="evidence" value="ECO:0007669"/>
    <property type="project" value="TreeGrafter"/>
</dbReference>
<dbReference type="GO" id="GO:0030048">
    <property type="term" value="P:actin filament-based movement"/>
    <property type="evidence" value="ECO:0007669"/>
    <property type="project" value="UniProtKB-ARBA"/>
</dbReference>
<feature type="domain" description="Dilute" evidence="13">
    <location>
        <begin position="1314"/>
        <end position="1719"/>
    </location>
</feature>
<dbReference type="PROSITE" id="PS51456">
    <property type="entry name" value="MYOSIN_MOTOR"/>
    <property type="match status" value="1"/>
</dbReference>
<evidence type="ECO:0000259" key="13">
    <source>
        <dbReference type="PROSITE" id="PS51126"/>
    </source>
</evidence>
<dbReference type="PRINTS" id="PR00193">
    <property type="entry name" value="MYOSINHEAVY"/>
</dbReference>
<dbReference type="InterPro" id="IPR001609">
    <property type="entry name" value="Myosin_head_motor_dom-like"/>
</dbReference>
<feature type="domain" description="Myosin motor" evidence="14">
    <location>
        <begin position="86"/>
        <end position="756"/>
    </location>
</feature>
<dbReference type="Pfam" id="PF00612">
    <property type="entry name" value="IQ"/>
    <property type="match status" value="1"/>
</dbReference>
<dbReference type="Gene3D" id="1.20.5.190">
    <property type="match status" value="2"/>
</dbReference>
<dbReference type="Gene3D" id="1.20.120.720">
    <property type="entry name" value="Myosin VI head, motor domain, U50 subdomain"/>
    <property type="match status" value="1"/>
</dbReference>
<dbReference type="Pfam" id="PF00063">
    <property type="entry name" value="Myosin_head"/>
    <property type="match status" value="1"/>
</dbReference>
<dbReference type="InterPro" id="IPR004009">
    <property type="entry name" value="SH3_Myosin"/>
</dbReference>
<dbReference type="InterPro" id="IPR000048">
    <property type="entry name" value="IQ_motif_EF-hand-BS"/>
</dbReference>
<comment type="caution">
    <text evidence="16">The sequence shown here is derived from an EMBL/GenBank/DDBJ whole genome shotgun (WGS) entry which is preliminary data.</text>
</comment>
<dbReference type="InterPro" id="IPR036961">
    <property type="entry name" value="Kinesin_motor_dom_sf"/>
</dbReference>
<protein>
    <submittedName>
        <fullName evidence="16">Uncharacterized protein</fullName>
    </submittedName>
</protein>
<dbReference type="InterPro" id="IPR002710">
    <property type="entry name" value="Dilute_dom"/>
</dbReference>
<dbReference type="PROSITE" id="PS50096">
    <property type="entry name" value="IQ"/>
    <property type="match status" value="3"/>
</dbReference>
<keyword evidence="3 10" id="KW-0547">Nucleotide-binding</keyword>
<dbReference type="GO" id="GO:0005516">
    <property type="term" value="F:calmodulin binding"/>
    <property type="evidence" value="ECO:0007669"/>
    <property type="project" value="UniProtKB-KW"/>
</dbReference>
<organism evidence="16 17">
    <name type="scientific">Brassica carinata</name>
    <name type="common">Ethiopian mustard</name>
    <name type="synonym">Abyssinian cabbage</name>
    <dbReference type="NCBI Taxonomy" id="52824"/>
    <lineage>
        <taxon>Eukaryota</taxon>
        <taxon>Viridiplantae</taxon>
        <taxon>Streptophyta</taxon>
        <taxon>Embryophyta</taxon>
        <taxon>Tracheophyta</taxon>
        <taxon>Spermatophyta</taxon>
        <taxon>Magnoliopsida</taxon>
        <taxon>eudicotyledons</taxon>
        <taxon>Gunneridae</taxon>
        <taxon>Pentapetalae</taxon>
        <taxon>rosids</taxon>
        <taxon>malvids</taxon>
        <taxon>Brassicales</taxon>
        <taxon>Brassicaceae</taxon>
        <taxon>Brassiceae</taxon>
        <taxon>Brassica</taxon>
    </lineage>
</organism>
<dbReference type="CDD" id="cd15475">
    <property type="entry name" value="MyosinXI_CBD"/>
    <property type="match status" value="1"/>
</dbReference>
<keyword evidence="8 10" id="KW-0505">Motor protein</keyword>
<dbReference type="SMART" id="SM01132">
    <property type="entry name" value="DIL"/>
    <property type="match status" value="1"/>
</dbReference>
<evidence type="ECO:0000256" key="6">
    <source>
        <dbReference type="ARBA" id="ARBA00023054"/>
    </source>
</evidence>
<reference evidence="16 17" key="1">
    <citation type="submission" date="2020-02" db="EMBL/GenBank/DDBJ databases">
        <authorList>
            <person name="Ma Q."/>
            <person name="Huang Y."/>
            <person name="Song X."/>
            <person name="Pei D."/>
        </authorList>
    </citation>
    <scope>NUCLEOTIDE SEQUENCE [LARGE SCALE GENOMIC DNA]</scope>
    <source>
        <strain evidence="16">Sxm20200214</strain>
        <tissue evidence="16">Leaf</tissue>
    </source>
</reference>
<evidence type="ECO:0000259" key="14">
    <source>
        <dbReference type="PROSITE" id="PS51456"/>
    </source>
</evidence>
<dbReference type="PROSITE" id="PS51126">
    <property type="entry name" value="DILUTE"/>
    <property type="match status" value="1"/>
</dbReference>
<keyword evidence="6 11" id="KW-0175">Coiled coil</keyword>
<evidence type="ECO:0000313" key="17">
    <source>
        <dbReference type="Proteomes" id="UP000886595"/>
    </source>
</evidence>
<dbReference type="SMART" id="SM00015">
    <property type="entry name" value="IQ"/>
    <property type="match status" value="5"/>
</dbReference>
<dbReference type="Gene3D" id="3.40.850.10">
    <property type="entry name" value="Kinesin motor domain"/>
    <property type="match status" value="1"/>
</dbReference>
<keyword evidence="7 10" id="KW-0518">Myosin</keyword>
<dbReference type="PROSITE" id="PS51844">
    <property type="entry name" value="SH3_LIKE"/>
    <property type="match status" value="1"/>
</dbReference>
<evidence type="ECO:0000259" key="15">
    <source>
        <dbReference type="PROSITE" id="PS51844"/>
    </source>
</evidence>
<dbReference type="FunFam" id="1.20.58.530:FF:000002">
    <property type="entry name" value="Class V myosin"/>
    <property type="match status" value="1"/>
</dbReference>
<dbReference type="FunFam" id="1.20.120.720:FF:000011">
    <property type="entry name" value="Myosin 2"/>
    <property type="match status" value="1"/>
</dbReference>
<evidence type="ECO:0000256" key="4">
    <source>
        <dbReference type="ARBA" id="ARBA00022840"/>
    </source>
</evidence>
<dbReference type="Gene3D" id="6.20.240.20">
    <property type="match status" value="1"/>
</dbReference>
<keyword evidence="17" id="KW-1185">Reference proteome</keyword>
<dbReference type="GO" id="GO:0007015">
    <property type="term" value="P:actin filament organization"/>
    <property type="evidence" value="ECO:0007669"/>
    <property type="project" value="InterPro"/>
</dbReference>
<evidence type="ECO:0000256" key="12">
    <source>
        <dbReference type="SAM" id="MobiDB-lite"/>
    </source>
</evidence>
<evidence type="ECO:0000256" key="1">
    <source>
        <dbReference type="ARBA" id="ARBA00008049"/>
    </source>
</evidence>
<dbReference type="SMART" id="SM00242">
    <property type="entry name" value="MYSc"/>
    <property type="match status" value="1"/>
</dbReference>
<evidence type="ECO:0000313" key="16">
    <source>
        <dbReference type="EMBL" id="KAG2255077.1"/>
    </source>
</evidence>
<dbReference type="Proteomes" id="UP000886595">
    <property type="component" value="Unassembled WGS sequence"/>
</dbReference>
<dbReference type="Gene3D" id="1.10.10.820">
    <property type="match status" value="1"/>
</dbReference>
<feature type="binding site" evidence="10">
    <location>
        <begin position="180"/>
        <end position="187"/>
    </location>
    <ligand>
        <name>ATP</name>
        <dbReference type="ChEBI" id="CHEBI:30616"/>
    </ligand>
</feature>
<feature type="compositionally biased region" description="Polar residues" evidence="12">
    <location>
        <begin position="1376"/>
        <end position="1385"/>
    </location>
</feature>
<feature type="region of interest" description="Disordered" evidence="12">
    <location>
        <begin position="1354"/>
        <end position="1385"/>
    </location>
</feature>
<feature type="compositionally biased region" description="Basic and acidic residues" evidence="12">
    <location>
        <begin position="1480"/>
        <end position="1491"/>
    </location>
</feature>
<dbReference type="InterPro" id="IPR036018">
    <property type="entry name" value="MYSc_Myo11"/>
</dbReference>
<evidence type="ECO:0000256" key="8">
    <source>
        <dbReference type="ARBA" id="ARBA00023175"/>
    </source>
</evidence>
<dbReference type="GO" id="GO:0005524">
    <property type="term" value="F:ATP binding"/>
    <property type="evidence" value="ECO:0007669"/>
    <property type="project" value="UniProtKB-UniRule"/>
</dbReference>
<feature type="compositionally biased region" description="Polar residues" evidence="12">
    <location>
        <begin position="1114"/>
        <end position="1124"/>
    </location>
</feature>
<dbReference type="FunFam" id="1.20.5.190:FF:000001">
    <property type="entry name" value="unconventional myosin-Va"/>
    <property type="match status" value="1"/>
</dbReference>
<dbReference type="Pfam" id="PF01843">
    <property type="entry name" value="DIL"/>
    <property type="match status" value="1"/>
</dbReference>
<dbReference type="PANTHER" id="PTHR13140">
    <property type="entry name" value="MYOSIN"/>
    <property type="match status" value="1"/>
</dbReference>
<dbReference type="OrthoDB" id="1069355at2759"/>
<dbReference type="PANTHER" id="PTHR13140:SF761">
    <property type="entry name" value="MYOSIN-7"/>
    <property type="match status" value="1"/>
</dbReference>
<keyword evidence="2" id="KW-0677">Repeat</keyword>
<dbReference type="CDD" id="cd01384">
    <property type="entry name" value="MYSc_Myo11"/>
    <property type="match status" value="1"/>
</dbReference>
<accession>A0A8X7TUQ0</accession>
<feature type="compositionally biased region" description="Polar residues" evidence="12">
    <location>
        <begin position="1222"/>
        <end position="1240"/>
    </location>
</feature>
<feature type="domain" description="Myosin N-terminal SH3-like" evidence="15">
    <location>
        <begin position="8"/>
        <end position="56"/>
    </location>
</feature>
<proteinExistence type="inferred from homology"/>
<dbReference type="SUPFAM" id="SSF52540">
    <property type="entry name" value="P-loop containing nucleoside triphosphate hydrolases"/>
    <property type="match status" value="2"/>
</dbReference>
<comment type="similarity">
    <text evidence="1">Belongs to the TRAFAC class myosin-kinesin ATPase superfamily. Myosin family. Plant myosin class XI subfamily.</text>
</comment>
<sequence>MAASAKVSVGSHVWVEDPEEAWIDGEVEDANSDEITVNCSGKTVIACENILLDNKKHFFFLCDASVSQVVAKVNAVYPKDPEFPELGVDDMTKLAYLHEPGLLLNLKCRYDANEIYTYTGNILIAVNPFKRLPHLYGIDTMKQYKGTPFGELSPHPFAVADSAYRKMINEGVSQAILVSGESGAGKTESTKMLMRFLAYMGGRAESEGRSVEQQVLESNPVLEAFGNAKTVRNNNSSRFGKFVEIQFDQRGRISGAAIRTYLLERSRVCQVSDPERNYHCFYMLCAAPEQETERYKLGKPSTFRYLNQSNCYALDGLDDSKEYLATRKAMDVVGIGSEDQDAIFRVVAAILHLGNIEFAKGEESEAAEPKDEKSLFHLKTAAELFMCDEKALEDSLCKRVMVTRDESITKSLDPDSAALGRDALAKIVYSKLFDWLVTKINNSIGQDPDSKHIIGVLDIYGFESFKTNSFEQFCINLTNEKLQQHFNQHVFKMEQEEYTKEEIDWSYIEFIDNQDILDLIEKKPGGIIALLDEACMFPRSTHDTFAQKLYQTFKDHKRFSKPKLAQTDFTICHYAGDVTYQTELFLDKNKDYVVGEHQALLSSSDCSFVSSLFPPLPEESSKTSKFSSIGSQFKHQLQSLLESLSTTEPHYIRCVKPNNLLKPEIFENINILQQLRCGGVMEAIRISCAGYPTRKPFNEFLTRFKILAPETTNRSNDEVDACKKLLAKVDLKGFQIGKTKVFLRAGQMAELDAHRSEVLGRSARIIQRKVLSYQSRKKFLLLQAASTDIQALCRGQVARVSFEKMRIEVACLRIQNQARTYICQKSYKSLCSSACSVQTGMRAKAARVELQFRKKRRAAIIIQSQTRRFLCRRHYVRMKKAAIATQCGWRVRVARRELRNLKMAAKEAGALQDAKSKLENQLEELTSNLELEKQMRMEIEEAKSQEIEALQSALTDIKLKLKETQETKSAEISRLQSALQDMQLEIEELSKGLEMSNDLSAENEQLKELVSSLQNKNDGDVSKLSEEQIKQEVPVIDQTAIIKLEAENQQLKELVSSLEEKIDALDRKHDETSSNITEQLKENVSSDYEIVSNLAAENERLKALVGSLEKNQDGNHSSEGQNEGKSMLKLDSLTEDGSTDNERVNKLAAQNKDLNDLVSSLEKKIDETEKKYEEASRLCEERLKQAVDAETKLIEAKTSMLRLQERVSDMETEEHIRRKQALVNSTSRRMSPQVSFTGASENGHHESLAPIPAKKTGTESSRIEQQPHEFVDVLLKCVSQNVGFSHGKPVAAITIYKCLIHWKIFEADKTSIFDKIVPVFGSAIENQEDDNHLAYWLTNTSTLLFLLQRSLRHSPTGSSPTKPPQPTSFLGRMTQGFRSTSSPNLSTDVVHQVDARYPALLFKQQLTAYVETMYGIIRENFKREVSSLLSSCIQDLKKSSHDSSVVKSPSKSSEDNPPAKPSEENLAAKSSEDNDSPSKTSEESSLKKSSEDNSPDNSKSSVENLAAKASEDDNSPAKTSEKNSLTKSSEENLPAKSNSPKQLSEEDSLAKQGQAAMLSEENSPANSWQSIIGLLNYNLITWKKNYVPPFLVQKIFSQTFQYINVQLFNCLLLEQEYCTFNMGKEVKAGLDELDSWCSQATGEFVGSSWDELKPTRQAVVLLVTEQKSTITYDDLTTNLCPVLGTQQLYRICTLSNNEDHNDHNVSPEVISNLKLLMTNEDEDSRSFLLDDDSSIPFETDEIANCMQEKDFANVKSVSELADNPSFLFLKD</sequence>
<name>A0A8X7TUQ0_BRACI</name>
<dbReference type="GO" id="GO:0051015">
    <property type="term" value="F:actin filament binding"/>
    <property type="evidence" value="ECO:0007669"/>
    <property type="project" value="TreeGrafter"/>
</dbReference>
<evidence type="ECO:0000256" key="2">
    <source>
        <dbReference type="ARBA" id="ARBA00022737"/>
    </source>
</evidence>
<feature type="compositionally biased region" description="Low complexity" evidence="12">
    <location>
        <begin position="1442"/>
        <end position="1451"/>
    </location>
</feature>
<dbReference type="GO" id="GO:0000146">
    <property type="term" value="F:microfilament motor activity"/>
    <property type="evidence" value="ECO:0007669"/>
    <property type="project" value="TreeGrafter"/>
</dbReference>
<dbReference type="InterPro" id="IPR037975">
    <property type="entry name" value="MyosinXI_CBD"/>
</dbReference>
<gene>
    <name evidence="16" type="ORF">Bca52824_074371</name>
</gene>
<dbReference type="InterPro" id="IPR027417">
    <property type="entry name" value="P-loop_NTPase"/>
</dbReference>
<feature type="region of interest" description="Disordered" evidence="12">
    <location>
        <begin position="1438"/>
        <end position="1562"/>
    </location>
</feature>